<dbReference type="Gene3D" id="3.10.290.10">
    <property type="entry name" value="RNA-binding S4 domain"/>
    <property type="match status" value="1"/>
</dbReference>
<keyword evidence="5 10" id="KW-0648">Protein biosynthesis</keyword>
<evidence type="ECO:0000256" key="2">
    <source>
        <dbReference type="ARBA" id="ARBA00022598"/>
    </source>
</evidence>
<sequence length="288" mass="32293">KLTHEQMLNNLKGYKEQVKNIIDFDGDNPVKIVFNYDWLSKLTFADVVELATHFTVQQMIERDFYQERLKQNKPIYLHEFMYPLMQGYDSAHMAVDLEIGGNDQMFNLLAGRTLEKAYKNKDKFCLTTKLLTDPTGAKMGKTTGNTVNLTDSPNDIFGKIMALPDSLLPLGFELLTDMDQPETEPMTAKKILALEVVKQIHGEKSAHAAQKNFEQTFQKKAPEYKQKIKAQANLMLTVAQIAGSNSEAKRLIAQGAVDVNGVKASDGTVTMRAGDKVKIGQKTFVKVI</sequence>
<reference evidence="12" key="1">
    <citation type="submission" date="2017-09" db="EMBL/GenBank/DDBJ databases">
        <title>Depth-based differentiation of microbial function through sediment-hosted aquifers and enrichment of novel symbionts in the deep terrestrial subsurface.</title>
        <authorList>
            <person name="Probst A.J."/>
            <person name="Ladd B."/>
            <person name="Jarett J.K."/>
            <person name="Geller-Mcgrath D.E."/>
            <person name="Sieber C.M.K."/>
            <person name="Emerson J.B."/>
            <person name="Anantharaman K."/>
            <person name="Thomas B.C."/>
            <person name="Malmstrom R."/>
            <person name="Stieglmeier M."/>
            <person name="Klingl A."/>
            <person name="Woyke T."/>
            <person name="Ryan C.M."/>
            <person name="Banfield J.F."/>
        </authorList>
    </citation>
    <scope>NUCLEOTIDE SEQUENCE [LARGE SCALE GENOMIC DNA]</scope>
</reference>
<dbReference type="SUPFAM" id="SSF55174">
    <property type="entry name" value="Alpha-L RNA-binding motif"/>
    <property type="match status" value="1"/>
</dbReference>
<dbReference type="InterPro" id="IPR036986">
    <property type="entry name" value="S4_RNA-bd_sf"/>
</dbReference>
<protein>
    <recommendedName>
        <fullName evidence="1 8">Tyrosine--tRNA ligase</fullName>
        <ecNumber evidence="1 8">6.1.1.1</ecNumber>
    </recommendedName>
</protein>
<evidence type="ECO:0000256" key="4">
    <source>
        <dbReference type="ARBA" id="ARBA00022840"/>
    </source>
</evidence>
<dbReference type="GO" id="GO:0005524">
    <property type="term" value="F:ATP binding"/>
    <property type="evidence" value="ECO:0007669"/>
    <property type="project" value="UniProtKB-KW"/>
</dbReference>
<dbReference type="InterPro" id="IPR002305">
    <property type="entry name" value="aa-tRNA-synth_Ic"/>
</dbReference>
<feature type="non-terminal residue" evidence="11">
    <location>
        <position position="1"/>
    </location>
</feature>
<evidence type="ECO:0000256" key="3">
    <source>
        <dbReference type="ARBA" id="ARBA00022741"/>
    </source>
</evidence>
<comment type="caution">
    <text evidence="11">The sequence shown here is derived from an EMBL/GenBank/DDBJ whole genome shotgun (WGS) entry which is preliminary data.</text>
</comment>
<dbReference type="SUPFAM" id="SSF52374">
    <property type="entry name" value="Nucleotidylyl transferase"/>
    <property type="match status" value="1"/>
</dbReference>
<dbReference type="PRINTS" id="PR01040">
    <property type="entry name" value="TRNASYNTHTYR"/>
</dbReference>
<dbReference type="PANTHER" id="PTHR11766">
    <property type="entry name" value="TYROSYL-TRNA SYNTHETASE"/>
    <property type="match status" value="1"/>
</dbReference>
<dbReference type="PANTHER" id="PTHR11766:SF1">
    <property type="entry name" value="TYROSINE--TRNA LIGASE"/>
    <property type="match status" value="1"/>
</dbReference>
<dbReference type="GO" id="GO:0006437">
    <property type="term" value="P:tyrosyl-tRNA aminoacylation"/>
    <property type="evidence" value="ECO:0007669"/>
    <property type="project" value="UniProtKB-UniRule"/>
</dbReference>
<dbReference type="CDD" id="cd00165">
    <property type="entry name" value="S4"/>
    <property type="match status" value="1"/>
</dbReference>
<evidence type="ECO:0000256" key="7">
    <source>
        <dbReference type="ARBA" id="ARBA00048248"/>
    </source>
</evidence>
<proteinExistence type="inferred from homology"/>
<evidence type="ECO:0000256" key="9">
    <source>
        <dbReference type="PROSITE-ProRule" id="PRU00182"/>
    </source>
</evidence>
<evidence type="ECO:0000256" key="5">
    <source>
        <dbReference type="ARBA" id="ARBA00022917"/>
    </source>
</evidence>
<evidence type="ECO:0000313" key="11">
    <source>
        <dbReference type="EMBL" id="PJA23261.1"/>
    </source>
</evidence>
<dbReference type="GO" id="GO:0004831">
    <property type="term" value="F:tyrosine-tRNA ligase activity"/>
    <property type="evidence" value="ECO:0007669"/>
    <property type="project" value="UniProtKB-UniRule"/>
</dbReference>
<dbReference type="Gene3D" id="1.10.240.10">
    <property type="entry name" value="Tyrosyl-Transfer RNA Synthetase"/>
    <property type="match status" value="1"/>
</dbReference>
<organism evidence="11 12">
    <name type="scientific">Candidatus Beckwithbacteria bacterium CG_4_10_14_0_2_um_filter_47_25</name>
    <dbReference type="NCBI Taxonomy" id="1974493"/>
    <lineage>
        <taxon>Bacteria</taxon>
        <taxon>Candidatus Beckwithiibacteriota</taxon>
    </lineage>
</organism>
<dbReference type="EC" id="6.1.1.1" evidence="1 8"/>
<dbReference type="InterPro" id="IPR002307">
    <property type="entry name" value="Tyr-tRNA-ligase"/>
</dbReference>
<keyword evidence="3 10" id="KW-0547">Nucleotide-binding</keyword>
<dbReference type="PROSITE" id="PS50889">
    <property type="entry name" value="S4"/>
    <property type="match status" value="1"/>
</dbReference>
<dbReference type="AlphaFoldDB" id="A0A2M7W7M1"/>
<dbReference type="InterPro" id="IPR014729">
    <property type="entry name" value="Rossmann-like_a/b/a_fold"/>
</dbReference>
<dbReference type="GO" id="GO:0005829">
    <property type="term" value="C:cytosol"/>
    <property type="evidence" value="ECO:0007669"/>
    <property type="project" value="TreeGrafter"/>
</dbReference>
<keyword evidence="9" id="KW-0694">RNA-binding</keyword>
<gene>
    <name evidence="11" type="primary">tyrS</name>
    <name evidence="11" type="ORF">COX59_00770</name>
</gene>
<dbReference type="EMBL" id="PFQG01000030">
    <property type="protein sequence ID" value="PJA23261.1"/>
    <property type="molecule type" value="Genomic_DNA"/>
</dbReference>
<name>A0A2M7W7M1_9BACT</name>
<dbReference type="Gene3D" id="3.40.50.620">
    <property type="entry name" value="HUPs"/>
    <property type="match status" value="1"/>
</dbReference>
<evidence type="ECO:0000313" key="12">
    <source>
        <dbReference type="Proteomes" id="UP000228627"/>
    </source>
</evidence>
<comment type="similarity">
    <text evidence="10">Belongs to the class-I aminoacyl-tRNA synthetase family.</text>
</comment>
<dbReference type="InterPro" id="IPR024088">
    <property type="entry name" value="Tyr-tRNA-ligase_bac-type"/>
</dbReference>
<keyword evidence="6 10" id="KW-0030">Aminoacyl-tRNA synthetase</keyword>
<evidence type="ECO:0000256" key="1">
    <source>
        <dbReference type="ARBA" id="ARBA00013160"/>
    </source>
</evidence>
<evidence type="ECO:0000256" key="8">
    <source>
        <dbReference type="NCBIfam" id="TIGR00234"/>
    </source>
</evidence>
<dbReference type="Pfam" id="PF00579">
    <property type="entry name" value="tRNA-synt_1b"/>
    <property type="match status" value="1"/>
</dbReference>
<comment type="catalytic activity">
    <reaction evidence="7">
        <text>tRNA(Tyr) + L-tyrosine + ATP = L-tyrosyl-tRNA(Tyr) + AMP + diphosphate + H(+)</text>
        <dbReference type="Rhea" id="RHEA:10220"/>
        <dbReference type="Rhea" id="RHEA-COMP:9706"/>
        <dbReference type="Rhea" id="RHEA-COMP:9707"/>
        <dbReference type="ChEBI" id="CHEBI:15378"/>
        <dbReference type="ChEBI" id="CHEBI:30616"/>
        <dbReference type="ChEBI" id="CHEBI:33019"/>
        <dbReference type="ChEBI" id="CHEBI:58315"/>
        <dbReference type="ChEBI" id="CHEBI:78442"/>
        <dbReference type="ChEBI" id="CHEBI:78536"/>
        <dbReference type="ChEBI" id="CHEBI:456215"/>
        <dbReference type="EC" id="6.1.1.1"/>
    </reaction>
</comment>
<accession>A0A2M7W7M1</accession>
<keyword evidence="2 10" id="KW-0436">Ligase</keyword>
<dbReference type="Proteomes" id="UP000228627">
    <property type="component" value="Unassembled WGS sequence"/>
</dbReference>
<keyword evidence="4 10" id="KW-0067">ATP-binding</keyword>
<evidence type="ECO:0000256" key="6">
    <source>
        <dbReference type="ARBA" id="ARBA00023146"/>
    </source>
</evidence>
<evidence type="ECO:0000256" key="10">
    <source>
        <dbReference type="RuleBase" id="RU363036"/>
    </source>
</evidence>
<dbReference type="NCBIfam" id="TIGR00234">
    <property type="entry name" value="tyrS"/>
    <property type="match status" value="1"/>
</dbReference>
<dbReference type="GO" id="GO:0003723">
    <property type="term" value="F:RNA binding"/>
    <property type="evidence" value="ECO:0007669"/>
    <property type="project" value="UniProtKB-KW"/>
</dbReference>